<sequence length="555" mass="59488">MFTPSKDIQDGSAIRAFLTRCGLTDYESLVERADAGPDWFWSQILDLANVRFSRRYRTLRDVSGGPAGIRWAADATLNLTETCLDARIEVGLGEKAAIDWIGEDGERRVWTYRDLASESARVASALAARGVGAGDAVGIYMPMVPEIEAALLGVARLGAIAVPLFSGYPAPAVAARLNDCAAKAVLTADASRRRGKPVPMESVLVEALADVSSVHTVISLRRFGGSAADPRRDLDWAATVGAAKADFAPVPVASEAPLMIAYTSGTTGRPKGVVHTHLGVQAAATTNFLLCLDLKREDRHLWMTDMGWVMGPLTLISTLLAGATLVLAEGAPSMPDDPFRLLRLASEHGVTHLGVAPTLVRQFMRSDPGPLARYNLSALRIVASTGEPWTEDAWFWHLEHICRHRAVPLNISGGTELFGAILTSTVLHTLRPCGFSGEALGVGAKVLRPDGSEAGDGEVGELVVTKPPLGLTPTIWRDHSRYLETYWSDYPGVWRHGDWARRDSDGTWFILGRSDDTLNIAGKRIGPTEIEAALTATGSVIDAAAIAAPDDLTVC</sequence>
<comment type="similarity">
    <text evidence="1">Belongs to the ATP-dependent AMP-binding enzyme family.</text>
</comment>
<organism evidence="5 6">
    <name type="scientific">Bradyrhizobium campsiandrae</name>
    <dbReference type="NCBI Taxonomy" id="1729892"/>
    <lineage>
        <taxon>Bacteria</taxon>
        <taxon>Pseudomonadati</taxon>
        <taxon>Pseudomonadota</taxon>
        <taxon>Alphaproteobacteria</taxon>
        <taxon>Hyphomicrobiales</taxon>
        <taxon>Nitrobacteraceae</taxon>
        <taxon>Bradyrhizobium</taxon>
    </lineage>
</organism>
<dbReference type="InterPro" id="IPR032387">
    <property type="entry name" value="ACAS_N"/>
</dbReference>
<feature type="domain" description="Acetyl-coenzyme A synthetase N-terminal" evidence="4">
    <location>
        <begin position="26"/>
        <end position="83"/>
    </location>
</feature>
<protein>
    <submittedName>
        <fullName evidence="5">AMP-binding protein</fullName>
    </submittedName>
</protein>
<dbReference type="Pfam" id="PF16177">
    <property type="entry name" value="ACAS_N"/>
    <property type="match status" value="1"/>
</dbReference>
<accession>A0ABR7UK22</accession>
<reference evidence="5 6" key="1">
    <citation type="journal article" date="2020" name="Arch. Microbiol.">
        <title>Bradyrhizobium campsiandrae sp. nov., a nitrogen-fixing bacterial strain isolated from a native leguminous tree from the Amazon adapted to flooded conditions.</title>
        <authorList>
            <person name="Cabral Michel D."/>
            <person name="Martins da Costa E."/>
            <person name="Azarias Guimaraes A."/>
            <person name="Soares de Carvalho T."/>
            <person name="Santos de Castro Caputo P."/>
            <person name="Willems A."/>
            <person name="de Souza Moreira F.M."/>
        </authorList>
    </citation>
    <scope>NUCLEOTIDE SEQUENCE [LARGE SCALE GENOMIC DNA]</scope>
    <source>
        <strain evidence="6">INPA 384B</strain>
    </source>
</reference>
<comment type="caution">
    <text evidence="5">The sequence shown here is derived from an EMBL/GenBank/DDBJ whole genome shotgun (WGS) entry which is preliminary data.</text>
</comment>
<evidence type="ECO:0000313" key="6">
    <source>
        <dbReference type="Proteomes" id="UP000639516"/>
    </source>
</evidence>
<evidence type="ECO:0000259" key="4">
    <source>
        <dbReference type="Pfam" id="PF16177"/>
    </source>
</evidence>
<dbReference type="Proteomes" id="UP000639516">
    <property type="component" value="Unassembled WGS sequence"/>
</dbReference>
<dbReference type="Pfam" id="PF00501">
    <property type="entry name" value="AMP-binding"/>
    <property type="match status" value="1"/>
</dbReference>
<dbReference type="EMBL" id="JAATTO010000106">
    <property type="protein sequence ID" value="MBC9984310.1"/>
    <property type="molecule type" value="Genomic_DNA"/>
</dbReference>
<dbReference type="PANTHER" id="PTHR24095">
    <property type="entry name" value="ACETYL-COENZYME A SYNTHETASE"/>
    <property type="match status" value="1"/>
</dbReference>
<evidence type="ECO:0000313" key="5">
    <source>
        <dbReference type="EMBL" id="MBC9984310.1"/>
    </source>
</evidence>
<dbReference type="SUPFAM" id="SSF56801">
    <property type="entry name" value="Acetyl-CoA synthetase-like"/>
    <property type="match status" value="1"/>
</dbReference>
<dbReference type="Gene3D" id="3.30.300.30">
    <property type="match status" value="1"/>
</dbReference>
<name>A0ABR7UK22_9BRAD</name>
<evidence type="ECO:0000259" key="3">
    <source>
        <dbReference type="Pfam" id="PF00501"/>
    </source>
</evidence>
<dbReference type="PANTHER" id="PTHR24095:SF14">
    <property type="entry name" value="ACETYL-COENZYME A SYNTHETASE 1"/>
    <property type="match status" value="1"/>
</dbReference>
<dbReference type="InterPro" id="IPR000873">
    <property type="entry name" value="AMP-dep_synth/lig_dom"/>
</dbReference>
<dbReference type="PROSITE" id="PS00455">
    <property type="entry name" value="AMP_BINDING"/>
    <property type="match status" value="1"/>
</dbReference>
<keyword evidence="6" id="KW-1185">Reference proteome</keyword>
<dbReference type="InterPro" id="IPR042099">
    <property type="entry name" value="ANL_N_sf"/>
</dbReference>
<dbReference type="InterPro" id="IPR020845">
    <property type="entry name" value="AMP-binding_CS"/>
</dbReference>
<gene>
    <name evidence="5" type="ORF">HA482_39670</name>
</gene>
<evidence type="ECO:0000256" key="1">
    <source>
        <dbReference type="ARBA" id="ARBA00006432"/>
    </source>
</evidence>
<dbReference type="RefSeq" id="WP_188103572.1">
    <property type="nucleotide sequence ID" value="NZ_JAANIH010000034.1"/>
</dbReference>
<proteinExistence type="inferred from homology"/>
<evidence type="ECO:0000256" key="2">
    <source>
        <dbReference type="ARBA" id="ARBA00022990"/>
    </source>
</evidence>
<feature type="domain" description="AMP-dependent synthetase/ligase" evidence="3">
    <location>
        <begin position="94"/>
        <end position="467"/>
    </location>
</feature>
<keyword evidence="2" id="KW-0007">Acetylation</keyword>
<dbReference type="InterPro" id="IPR045851">
    <property type="entry name" value="AMP-bd_C_sf"/>
</dbReference>
<dbReference type="Gene3D" id="3.40.50.12780">
    <property type="entry name" value="N-terminal domain of ligase-like"/>
    <property type="match status" value="1"/>
</dbReference>